<reference evidence="1" key="1">
    <citation type="submission" date="2023-03" db="EMBL/GenBank/DDBJ databases">
        <title>Genome sequence of Brevundimonas nasdae SJTX8.</title>
        <authorList>
            <person name="Liang R."/>
        </authorList>
    </citation>
    <scope>NUCLEOTIDE SEQUENCE</scope>
    <source>
        <strain evidence="1">X8</strain>
    </source>
</reference>
<proteinExistence type="predicted"/>
<keyword evidence="1" id="KW-0378">Hydrolase</keyword>
<gene>
    <name evidence="1" type="ORF">PZA08_13525</name>
</gene>
<keyword evidence="1" id="KW-0540">Nuclease</keyword>
<evidence type="ECO:0000313" key="1">
    <source>
        <dbReference type="EMBL" id="WOB78311.1"/>
    </source>
</evidence>
<name>A0ACD4VKH1_9CAUL</name>
<evidence type="ECO:0000313" key="2">
    <source>
        <dbReference type="Proteomes" id="UP001302493"/>
    </source>
</evidence>
<dbReference type="Proteomes" id="UP001302493">
    <property type="component" value="Chromosome"/>
</dbReference>
<organism evidence="1 2">
    <name type="scientific">Brevundimonas nasdae</name>
    <dbReference type="NCBI Taxonomy" id="172043"/>
    <lineage>
        <taxon>Bacteria</taxon>
        <taxon>Pseudomonadati</taxon>
        <taxon>Pseudomonadota</taxon>
        <taxon>Alphaproteobacteria</taxon>
        <taxon>Caulobacterales</taxon>
        <taxon>Caulobacteraceae</taxon>
        <taxon>Brevundimonas</taxon>
    </lineage>
</organism>
<accession>A0ACD4VKH1</accession>
<keyword evidence="2" id="KW-1185">Reference proteome</keyword>
<protein>
    <submittedName>
        <fullName evidence="1">HNH endonuclease signature motif containing protein</fullName>
    </submittedName>
</protein>
<sequence length="224" mass="25117">MKGRAITYTAEELDWIAERRTWSRDALHRAFVGQFGRLDVSRINLNSLCKRKGWMTGRTGCFAKGQTPANKGKPCAEGRGGRHPNARRTQFVKGAKPHTWRGAGHERIDAKDGYVILIVDEPNPWTGAATRPVHKHRWLWEKANGPIPEGKCLKCLDGDKTNTDPSNWALIDRGVLPHLNGGRHKKRLAFDEAAPELKPVLMTAAKLKHAVHQRRKSRTEGSVT</sequence>
<keyword evidence="1" id="KW-0255">Endonuclease</keyword>
<dbReference type="EMBL" id="CP119180">
    <property type="protein sequence ID" value="WOB78311.1"/>
    <property type="molecule type" value="Genomic_DNA"/>
</dbReference>